<gene>
    <name evidence="1" type="ORF">BJ138DRAFT_982739</name>
</gene>
<reference evidence="1" key="1">
    <citation type="journal article" date="2021" name="New Phytol.">
        <title>Evolutionary innovations through gain and loss of genes in the ectomycorrhizal Boletales.</title>
        <authorList>
            <person name="Wu G."/>
            <person name="Miyauchi S."/>
            <person name="Morin E."/>
            <person name="Kuo A."/>
            <person name="Drula E."/>
            <person name="Varga T."/>
            <person name="Kohler A."/>
            <person name="Feng B."/>
            <person name="Cao Y."/>
            <person name="Lipzen A."/>
            <person name="Daum C."/>
            <person name="Hundley H."/>
            <person name="Pangilinan J."/>
            <person name="Johnson J."/>
            <person name="Barry K."/>
            <person name="LaButti K."/>
            <person name="Ng V."/>
            <person name="Ahrendt S."/>
            <person name="Min B."/>
            <person name="Choi I.G."/>
            <person name="Park H."/>
            <person name="Plett J.M."/>
            <person name="Magnuson J."/>
            <person name="Spatafora J.W."/>
            <person name="Nagy L.G."/>
            <person name="Henrissat B."/>
            <person name="Grigoriev I.V."/>
            <person name="Yang Z.L."/>
            <person name="Xu J."/>
            <person name="Martin F.M."/>
        </authorList>
    </citation>
    <scope>NUCLEOTIDE SEQUENCE</scope>
    <source>
        <strain evidence="1">ATCC 28755</strain>
    </source>
</reference>
<sequence length="90" mass="10041">ISFSSDPKHALCNSTQLFEKLPGISQSGQAFMLQSNGWVLGPAQQLLFWVPPASRQSFYSAFCNPVPAAGNYVMLDLSHMAHGRQWYNCY</sequence>
<comment type="caution">
    <text evidence="1">The sequence shown here is derived from an EMBL/GenBank/DDBJ whole genome shotgun (WGS) entry which is preliminary data.</text>
</comment>
<protein>
    <submittedName>
        <fullName evidence="1">Uncharacterized protein</fullName>
    </submittedName>
</protein>
<organism evidence="1 2">
    <name type="scientific">Hygrophoropsis aurantiaca</name>
    <dbReference type="NCBI Taxonomy" id="72124"/>
    <lineage>
        <taxon>Eukaryota</taxon>
        <taxon>Fungi</taxon>
        <taxon>Dikarya</taxon>
        <taxon>Basidiomycota</taxon>
        <taxon>Agaricomycotina</taxon>
        <taxon>Agaricomycetes</taxon>
        <taxon>Agaricomycetidae</taxon>
        <taxon>Boletales</taxon>
        <taxon>Coniophorineae</taxon>
        <taxon>Hygrophoropsidaceae</taxon>
        <taxon>Hygrophoropsis</taxon>
    </lineage>
</organism>
<dbReference type="Proteomes" id="UP000790377">
    <property type="component" value="Unassembled WGS sequence"/>
</dbReference>
<proteinExistence type="predicted"/>
<accession>A0ACB7ZRE1</accession>
<dbReference type="EMBL" id="MU269090">
    <property type="protein sequence ID" value="KAH7903262.1"/>
    <property type="molecule type" value="Genomic_DNA"/>
</dbReference>
<name>A0ACB7ZRE1_9AGAM</name>
<feature type="non-terminal residue" evidence="1">
    <location>
        <position position="1"/>
    </location>
</feature>
<evidence type="ECO:0000313" key="2">
    <source>
        <dbReference type="Proteomes" id="UP000790377"/>
    </source>
</evidence>
<evidence type="ECO:0000313" key="1">
    <source>
        <dbReference type="EMBL" id="KAH7903262.1"/>
    </source>
</evidence>
<keyword evidence="2" id="KW-1185">Reference proteome</keyword>
<feature type="non-terminal residue" evidence="1">
    <location>
        <position position="90"/>
    </location>
</feature>